<accession>A0A317XTK1</accession>
<feature type="compositionally biased region" description="Polar residues" evidence="2">
    <location>
        <begin position="20"/>
        <end position="49"/>
    </location>
</feature>
<dbReference type="STRING" id="1882483.A0A317XTK1"/>
<feature type="compositionally biased region" description="Low complexity" evidence="2">
    <location>
        <begin position="350"/>
        <end position="392"/>
    </location>
</feature>
<evidence type="ECO:0000313" key="4">
    <source>
        <dbReference type="Proteomes" id="UP000246740"/>
    </source>
</evidence>
<sequence>MFSRHSKSGSTAKSRPLNGSVPTQSQVQSKVEALSQASAPAQPKVTASSAPIVKADLSTASQTAALRRASASAQAPSQRVSSQSHAQSQSRRLAQTQQSASAPVSASSSASGSTQLPPTSSPHPTASTDPDTSADKSFDISLSHIPTGVSSDAISNASEVAHLRKELQKLQGELERKDDHISNLLSQRRQSQLPQDGCTADSLSSRAPMITEGSLSRSITEDSHATKQIDCTEDTPLSVNESGSRDVSSFATTLAPTVEIGSIGTPSLSIAAQSSTESSPAAPTTPQIDQGSSSSAFFLPSDATASATVQVSPAPKASSSRFSRTIASAKAALSSPGTSEPSATAPPVIPARSAGKAASLAPAAPISPPRSKAASPAASASAASSPNGANKSGQVISSLTAELNETKTLLEATRAAFQSAKTQAAQFQAQAEEMKGSLSRARLENDSSISILARKDRQISEALERARKAETEAKELGRASREWGARVRNVEDELGKERIKRSRAEQQYDALSSEWKTARERLISEVKELRASHAEQLNDMSEEYQKILSFKQRLEQEMSLSFLGESESGSSGDKEGGPITSASLLQKIQSLNLSMQSAVEKETKPLLQRLAELEQRESKDITDKLTLLTDELTRIKTLMRTGNITSPTQIPPGPF</sequence>
<dbReference type="InParanoid" id="A0A317XTK1"/>
<gene>
    <name evidence="3" type="ORF">BCV70DRAFT_236311</name>
</gene>
<dbReference type="OrthoDB" id="6088208at2759"/>
<proteinExistence type="predicted"/>
<reference evidence="3 4" key="1">
    <citation type="journal article" date="2018" name="Mol. Biol. Evol.">
        <title>Broad Genomic Sampling Reveals a Smut Pathogenic Ancestry of the Fungal Clade Ustilaginomycotina.</title>
        <authorList>
            <person name="Kijpornyongpan T."/>
            <person name="Mondo S.J."/>
            <person name="Barry K."/>
            <person name="Sandor L."/>
            <person name="Lee J."/>
            <person name="Lipzen A."/>
            <person name="Pangilinan J."/>
            <person name="LaButti K."/>
            <person name="Hainaut M."/>
            <person name="Henrissat B."/>
            <person name="Grigoriev I.V."/>
            <person name="Spatafora J.W."/>
            <person name="Aime M.C."/>
        </authorList>
    </citation>
    <scope>NUCLEOTIDE SEQUENCE [LARGE SCALE GENOMIC DNA]</scope>
    <source>
        <strain evidence="3 4">MCA 3645</strain>
    </source>
</reference>
<dbReference type="Proteomes" id="UP000246740">
    <property type="component" value="Unassembled WGS sequence"/>
</dbReference>
<feature type="compositionally biased region" description="Polar residues" evidence="2">
    <location>
        <begin position="303"/>
        <end position="326"/>
    </location>
</feature>
<dbReference type="EMBL" id="KZ819190">
    <property type="protein sequence ID" value="PWZ01666.1"/>
    <property type="molecule type" value="Genomic_DNA"/>
</dbReference>
<protein>
    <recommendedName>
        <fullName evidence="5">SWI5-dependent HO expression protein 3</fullName>
    </recommendedName>
</protein>
<evidence type="ECO:0000313" key="3">
    <source>
        <dbReference type="EMBL" id="PWZ01666.1"/>
    </source>
</evidence>
<name>A0A317XTK1_9BASI</name>
<feature type="compositionally biased region" description="Low complexity" evidence="2">
    <location>
        <begin position="271"/>
        <end position="287"/>
    </location>
</feature>
<evidence type="ECO:0000256" key="1">
    <source>
        <dbReference type="SAM" id="Coils"/>
    </source>
</evidence>
<keyword evidence="1" id="KW-0175">Coiled coil</keyword>
<dbReference type="AlphaFoldDB" id="A0A317XTK1"/>
<feature type="region of interest" description="Disordered" evidence="2">
    <location>
        <begin position="174"/>
        <end position="248"/>
    </location>
</feature>
<evidence type="ECO:0000256" key="2">
    <source>
        <dbReference type="SAM" id="MobiDB-lite"/>
    </source>
</evidence>
<feature type="compositionally biased region" description="Low complexity" evidence="2">
    <location>
        <begin position="58"/>
        <end position="131"/>
    </location>
</feature>
<feature type="region of interest" description="Disordered" evidence="2">
    <location>
        <begin position="269"/>
        <end position="393"/>
    </location>
</feature>
<feature type="region of interest" description="Disordered" evidence="2">
    <location>
        <begin position="1"/>
        <end position="150"/>
    </location>
</feature>
<organism evidence="3 4">
    <name type="scientific">Testicularia cyperi</name>
    <dbReference type="NCBI Taxonomy" id="1882483"/>
    <lineage>
        <taxon>Eukaryota</taxon>
        <taxon>Fungi</taxon>
        <taxon>Dikarya</taxon>
        <taxon>Basidiomycota</taxon>
        <taxon>Ustilaginomycotina</taxon>
        <taxon>Ustilaginomycetes</taxon>
        <taxon>Ustilaginales</taxon>
        <taxon>Anthracoideaceae</taxon>
        <taxon>Testicularia</taxon>
    </lineage>
</organism>
<evidence type="ECO:0008006" key="5">
    <source>
        <dbReference type="Google" id="ProtNLM"/>
    </source>
</evidence>
<feature type="compositionally biased region" description="Low complexity" evidence="2">
    <location>
        <begin position="184"/>
        <end position="193"/>
    </location>
</feature>
<keyword evidence="4" id="KW-1185">Reference proteome</keyword>
<feature type="coiled-coil region" evidence="1">
    <location>
        <begin position="396"/>
        <end position="557"/>
    </location>
</feature>
<feature type="compositionally biased region" description="Polar residues" evidence="2">
    <location>
        <begin position="235"/>
        <end position="248"/>
    </location>
</feature>